<reference evidence="2" key="2">
    <citation type="submission" date="2023-06" db="EMBL/GenBank/DDBJ databases">
        <authorList>
            <consortium name="Lawrence Berkeley National Laboratory"/>
            <person name="Mondo S.J."/>
            <person name="Hensen N."/>
            <person name="Bonometti L."/>
            <person name="Westerberg I."/>
            <person name="Brannstrom I.O."/>
            <person name="Guillou S."/>
            <person name="Cros-Aarteil S."/>
            <person name="Calhoun S."/>
            <person name="Haridas S."/>
            <person name="Kuo A."/>
            <person name="Pangilinan J."/>
            <person name="Riley R."/>
            <person name="Labutti K."/>
            <person name="Andreopoulos B."/>
            <person name="Lipzen A."/>
            <person name="Chen C."/>
            <person name="Yanf M."/>
            <person name="Daum C."/>
            <person name="Ng V."/>
            <person name="Clum A."/>
            <person name="Steindorff A."/>
            <person name="Ohm R."/>
            <person name="Martin F."/>
            <person name="Silar P."/>
            <person name="Natvig D."/>
            <person name="Lalanne C."/>
            <person name="Gautier V."/>
            <person name="Ament-Velasquez S.L."/>
            <person name="Kruys A."/>
            <person name="Hutchinson M.I."/>
            <person name="Powell A.J."/>
            <person name="Barry K."/>
            <person name="Miller A.N."/>
            <person name="Grigoriev I.V."/>
            <person name="Debuchy R."/>
            <person name="Gladieux P."/>
            <person name="Thoren M.H."/>
            <person name="Johannesson H."/>
        </authorList>
    </citation>
    <scope>NUCLEOTIDE SEQUENCE</scope>
    <source>
        <strain evidence="2">CBS 626.80</strain>
    </source>
</reference>
<gene>
    <name evidence="2" type="ORF">QBC32DRAFT_313569</name>
</gene>
<dbReference type="Proteomes" id="UP001303222">
    <property type="component" value="Unassembled WGS sequence"/>
</dbReference>
<dbReference type="EMBL" id="MU859117">
    <property type="protein sequence ID" value="KAK3952766.1"/>
    <property type="molecule type" value="Genomic_DNA"/>
</dbReference>
<proteinExistence type="predicted"/>
<sequence>MHSGTRAIKQRNATNRHANQPTNCNHLPFVANRFSVAAEETNGYDAAAAAAVAADDDDDEDLRNGDAFAEPLQTPSMYILGSVIVIGVCPFGTPQWAGS</sequence>
<keyword evidence="3" id="KW-1185">Reference proteome</keyword>
<dbReference type="AlphaFoldDB" id="A0AAN6NXG2"/>
<comment type="caution">
    <text evidence="2">The sequence shown here is derived from an EMBL/GenBank/DDBJ whole genome shotgun (WGS) entry which is preliminary data.</text>
</comment>
<feature type="region of interest" description="Disordered" evidence="1">
    <location>
        <begin position="1"/>
        <end position="24"/>
    </location>
</feature>
<accession>A0AAN6NXG2</accession>
<evidence type="ECO:0000313" key="3">
    <source>
        <dbReference type="Proteomes" id="UP001303222"/>
    </source>
</evidence>
<organism evidence="2 3">
    <name type="scientific">Pseudoneurospora amorphoporcata</name>
    <dbReference type="NCBI Taxonomy" id="241081"/>
    <lineage>
        <taxon>Eukaryota</taxon>
        <taxon>Fungi</taxon>
        <taxon>Dikarya</taxon>
        <taxon>Ascomycota</taxon>
        <taxon>Pezizomycotina</taxon>
        <taxon>Sordariomycetes</taxon>
        <taxon>Sordariomycetidae</taxon>
        <taxon>Sordariales</taxon>
        <taxon>Sordariaceae</taxon>
        <taxon>Pseudoneurospora</taxon>
    </lineage>
</organism>
<evidence type="ECO:0000313" key="2">
    <source>
        <dbReference type="EMBL" id="KAK3952766.1"/>
    </source>
</evidence>
<name>A0AAN6NXG2_9PEZI</name>
<evidence type="ECO:0000256" key="1">
    <source>
        <dbReference type="SAM" id="MobiDB-lite"/>
    </source>
</evidence>
<feature type="compositionally biased region" description="Polar residues" evidence="1">
    <location>
        <begin position="11"/>
        <end position="24"/>
    </location>
</feature>
<protein>
    <submittedName>
        <fullName evidence="2">Uncharacterized protein</fullName>
    </submittedName>
</protein>
<reference evidence="2" key="1">
    <citation type="journal article" date="2023" name="Mol. Phylogenet. Evol.">
        <title>Genome-scale phylogeny and comparative genomics of the fungal order Sordariales.</title>
        <authorList>
            <person name="Hensen N."/>
            <person name="Bonometti L."/>
            <person name="Westerberg I."/>
            <person name="Brannstrom I.O."/>
            <person name="Guillou S."/>
            <person name="Cros-Aarteil S."/>
            <person name="Calhoun S."/>
            <person name="Haridas S."/>
            <person name="Kuo A."/>
            <person name="Mondo S."/>
            <person name="Pangilinan J."/>
            <person name="Riley R."/>
            <person name="LaButti K."/>
            <person name="Andreopoulos B."/>
            <person name="Lipzen A."/>
            <person name="Chen C."/>
            <person name="Yan M."/>
            <person name="Daum C."/>
            <person name="Ng V."/>
            <person name="Clum A."/>
            <person name="Steindorff A."/>
            <person name="Ohm R.A."/>
            <person name="Martin F."/>
            <person name="Silar P."/>
            <person name="Natvig D.O."/>
            <person name="Lalanne C."/>
            <person name="Gautier V."/>
            <person name="Ament-Velasquez S.L."/>
            <person name="Kruys A."/>
            <person name="Hutchinson M.I."/>
            <person name="Powell A.J."/>
            <person name="Barry K."/>
            <person name="Miller A.N."/>
            <person name="Grigoriev I.V."/>
            <person name="Debuchy R."/>
            <person name="Gladieux P."/>
            <person name="Hiltunen Thoren M."/>
            <person name="Johannesson H."/>
        </authorList>
    </citation>
    <scope>NUCLEOTIDE SEQUENCE</scope>
    <source>
        <strain evidence="2">CBS 626.80</strain>
    </source>
</reference>